<evidence type="ECO:0000313" key="2">
    <source>
        <dbReference type="EMBL" id="KAG9396211.1"/>
    </source>
</evidence>
<comment type="caution">
    <text evidence="2">The sequence shown here is derived from an EMBL/GenBank/DDBJ whole genome shotgun (WGS) entry which is preliminary data.</text>
</comment>
<feature type="compositionally biased region" description="Basic and acidic residues" evidence="1">
    <location>
        <begin position="112"/>
        <end position="125"/>
    </location>
</feature>
<organism evidence="2 3">
    <name type="scientific">Carpediemonas membranifera</name>
    <dbReference type="NCBI Taxonomy" id="201153"/>
    <lineage>
        <taxon>Eukaryota</taxon>
        <taxon>Metamonada</taxon>
        <taxon>Carpediemonas-like organisms</taxon>
        <taxon>Carpediemonas</taxon>
    </lineage>
</organism>
<dbReference type="OrthoDB" id="10250943at2759"/>
<dbReference type="Proteomes" id="UP000717585">
    <property type="component" value="Unassembled WGS sequence"/>
</dbReference>
<evidence type="ECO:0000313" key="3">
    <source>
        <dbReference type="Proteomes" id="UP000717585"/>
    </source>
</evidence>
<dbReference type="EMBL" id="JAHDYR010000007">
    <property type="protein sequence ID" value="KAG9396211.1"/>
    <property type="molecule type" value="Genomic_DNA"/>
</dbReference>
<dbReference type="AlphaFoldDB" id="A0A8J6AW08"/>
<sequence length="125" mass="14572">MEALVQNNLEMRAQHDKLLEHNMRLLLLLKEKEQKIRKQELVIRKYRSRLVRWFEDMQYDPMDEIPDAEMDDADVGFDEEESKEVPRPAAQSKTNLARKAVDAEPQVPGADSVKRAKVEDEPIKG</sequence>
<proteinExistence type="predicted"/>
<gene>
    <name evidence="2" type="ORF">J8273_2563</name>
</gene>
<name>A0A8J6AW08_9EUKA</name>
<keyword evidence="3" id="KW-1185">Reference proteome</keyword>
<feature type="region of interest" description="Disordered" evidence="1">
    <location>
        <begin position="76"/>
        <end position="125"/>
    </location>
</feature>
<evidence type="ECO:0000256" key="1">
    <source>
        <dbReference type="SAM" id="MobiDB-lite"/>
    </source>
</evidence>
<protein>
    <submittedName>
        <fullName evidence="2">Uncharacterized protein</fullName>
    </submittedName>
</protein>
<accession>A0A8J6AW08</accession>
<reference evidence="2" key="1">
    <citation type="submission" date="2021-05" db="EMBL/GenBank/DDBJ databases">
        <title>A free-living protist that lacks canonical eukaryotic 1 DNA replication and segregation systems.</title>
        <authorList>
            <person name="Salas-Leiva D.E."/>
            <person name="Tromer E.C."/>
            <person name="Curtis B.A."/>
            <person name="Jerlstrom-Hultqvist J."/>
            <person name="Kolisko M."/>
            <person name="Yi Z."/>
            <person name="Salas-Leiva J.S."/>
            <person name="Gallot-Lavallee L."/>
            <person name="Kops G.J.P.L."/>
            <person name="Archibald J.M."/>
            <person name="Simpson A.G.B."/>
            <person name="Roger A.J."/>
        </authorList>
    </citation>
    <scope>NUCLEOTIDE SEQUENCE</scope>
    <source>
        <strain evidence="2">BICM</strain>
    </source>
</reference>